<gene>
    <name evidence="12" type="ORF">ASJ35_06100</name>
    <name evidence="13" type="ORF">FYJ76_07325</name>
    <name evidence="14" type="ORF">GMD52_14550</name>
</gene>
<dbReference type="EMBL" id="WMZR01000022">
    <property type="protein sequence ID" value="MTS52743.1"/>
    <property type="molecule type" value="Genomic_DNA"/>
</dbReference>
<dbReference type="PROSITE" id="PS50893">
    <property type="entry name" value="ABC_TRANSPORTER_2"/>
    <property type="match status" value="1"/>
</dbReference>
<feature type="domain" description="ABC transmembrane type-1" evidence="11">
    <location>
        <begin position="19"/>
        <end position="310"/>
    </location>
</feature>
<dbReference type="SUPFAM" id="SSF90123">
    <property type="entry name" value="ABC transporter transmembrane region"/>
    <property type="match status" value="1"/>
</dbReference>
<dbReference type="SMART" id="SM00382">
    <property type="entry name" value="AAA"/>
    <property type="match status" value="1"/>
</dbReference>
<dbReference type="Proteomes" id="UP000431913">
    <property type="component" value="Unassembled WGS sequence"/>
</dbReference>
<evidence type="ECO:0000256" key="2">
    <source>
        <dbReference type="ARBA" id="ARBA00022448"/>
    </source>
</evidence>
<dbReference type="GO" id="GO:0005886">
    <property type="term" value="C:plasma membrane"/>
    <property type="evidence" value="ECO:0007669"/>
    <property type="project" value="UniProtKB-SubCell"/>
</dbReference>
<keyword evidence="5" id="KW-0547">Nucleotide-binding</keyword>
<accession>A0A0W7TSN9</accession>
<dbReference type="Gene3D" id="3.40.50.300">
    <property type="entry name" value="P-loop containing nucleotide triphosphate hydrolases"/>
    <property type="match status" value="1"/>
</dbReference>
<evidence type="ECO:0000313" key="12">
    <source>
        <dbReference type="EMBL" id="KUE76849.1"/>
    </source>
</evidence>
<evidence type="ECO:0000313" key="13">
    <source>
        <dbReference type="EMBL" id="MST91756.1"/>
    </source>
</evidence>
<dbReference type="InterPro" id="IPR011527">
    <property type="entry name" value="ABC1_TM_dom"/>
</dbReference>
<feature type="transmembrane region" description="Helical" evidence="9">
    <location>
        <begin position="17"/>
        <end position="38"/>
    </location>
</feature>
<dbReference type="FunFam" id="3.40.50.300:FF:000221">
    <property type="entry name" value="Multidrug ABC transporter ATP-binding protein"/>
    <property type="match status" value="1"/>
</dbReference>
<dbReference type="InterPro" id="IPR003593">
    <property type="entry name" value="AAA+_ATPase"/>
</dbReference>
<feature type="transmembrane region" description="Helical" evidence="9">
    <location>
        <begin position="159"/>
        <end position="185"/>
    </location>
</feature>
<dbReference type="PROSITE" id="PS50929">
    <property type="entry name" value="ABC_TM1F"/>
    <property type="match status" value="1"/>
</dbReference>
<name>A0A0W7TSN9_9FIRM</name>
<dbReference type="InterPro" id="IPR036640">
    <property type="entry name" value="ABC1_TM_sf"/>
</dbReference>
<dbReference type="AlphaFoldDB" id="A0A0W7TSN9"/>
<protein>
    <submittedName>
        <fullName evidence="13">ABC transporter ATP-binding protein</fullName>
    </submittedName>
    <submittedName>
        <fullName evidence="14">ATP-binding cassette domain-containing protein</fullName>
    </submittedName>
</protein>
<dbReference type="InterPro" id="IPR003439">
    <property type="entry name" value="ABC_transporter-like_ATP-bd"/>
</dbReference>
<dbReference type="PANTHER" id="PTHR43394">
    <property type="entry name" value="ATP-DEPENDENT PERMEASE MDL1, MITOCHONDRIAL"/>
    <property type="match status" value="1"/>
</dbReference>
<evidence type="ECO:0000313" key="14">
    <source>
        <dbReference type="EMBL" id="MTS52743.1"/>
    </source>
</evidence>
<evidence type="ECO:0000256" key="7">
    <source>
        <dbReference type="ARBA" id="ARBA00022989"/>
    </source>
</evidence>
<comment type="caution">
    <text evidence="12">The sequence shown here is derived from an EMBL/GenBank/DDBJ whole genome shotgun (WGS) entry which is preliminary data.</text>
</comment>
<evidence type="ECO:0000313" key="15">
    <source>
        <dbReference type="Proteomes" id="UP000053433"/>
    </source>
</evidence>
<dbReference type="Pfam" id="PF00664">
    <property type="entry name" value="ABC_membrane"/>
    <property type="match status" value="1"/>
</dbReference>
<evidence type="ECO:0000256" key="4">
    <source>
        <dbReference type="ARBA" id="ARBA00022692"/>
    </source>
</evidence>
<keyword evidence="8 9" id="KW-0472">Membrane</keyword>
<dbReference type="InterPro" id="IPR017871">
    <property type="entry name" value="ABC_transporter-like_CS"/>
</dbReference>
<dbReference type="EMBL" id="VUNJ01000006">
    <property type="protein sequence ID" value="MST91756.1"/>
    <property type="molecule type" value="Genomic_DNA"/>
</dbReference>
<keyword evidence="7 9" id="KW-1133">Transmembrane helix</keyword>
<dbReference type="InterPro" id="IPR039421">
    <property type="entry name" value="Type_1_exporter"/>
</dbReference>
<dbReference type="InterPro" id="IPR027417">
    <property type="entry name" value="P-loop_NTPase"/>
</dbReference>
<keyword evidence="2" id="KW-0813">Transport</keyword>
<keyword evidence="4 9" id="KW-0812">Transmembrane</keyword>
<dbReference type="Pfam" id="PF00005">
    <property type="entry name" value="ABC_tran"/>
    <property type="match status" value="1"/>
</dbReference>
<dbReference type="GO" id="GO:0015421">
    <property type="term" value="F:ABC-type oligopeptide transporter activity"/>
    <property type="evidence" value="ECO:0007669"/>
    <property type="project" value="TreeGrafter"/>
</dbReference>
<evidence type="ECO:0000256" key="5">
    <source>
        <dbReference type="ARBA" id="ARBA00022741"/>
    </source>
</evidence>
<dbReference type="GeneID" id="42856887"/>
<dbReference type="EMBL" id="LMUA01000006">
    <property type="protein sequence ID" value="KUE76849.1"/>
    <property type="molecule type" value="Genomic_DNA"/>
</dbReference>
<dbReference type="PANTHER" id="PTHR43394:SF1">
    <property type="entry name" value="ATP-BINDING CASSETTE SUB-FAMILY B MEMBER 10, MITOCHONDRIAL"/>
    <property type="match status" value="1"/>
</dbReference>
<evidence type="ECO:0000256" key="9">
    <source>
        <dbReference type="SAM" id="Phobius"/>
    </source>
</evidence>
<reference evidence="13 16" key="3">
    <citation type="submission" date="2019-08" db="EMBL/GenBank/DDBJ databases">
        <title>In-depth cultivation of the pig gut microbiome towards novel bacterial diversity and tailored functional studies.</title>
        <authorList>
            <person name="Wylensek D."/>
            <person name="Hitch T.C.A."/>
            <person name="Clavel T."/>
        </authorList>
    </citation>
    <scope>NUCLEOTIDE SEQUENCE [LARGE SCALE GENOMIC DNA]</scope>
    <source>
        <strain evidence="13 16">WCA3-601-WT-6J</strain>
    </source>
</reference>
<feature type="domain" description="ABC transporter" evidence="10">
    <location>
        <begin position="344"/>
        <end position="579"/>
    </location>
</feature>
<dbReference type="GO" id="GO:0016887">
    <property type="term" value="F:ATP hydrolysis activity"/>
    <property type="evidence" value="ECO:0007669"/>
    <property type="project" value="InterPro"/>
</dbReference>
<dbReference type="Proteomes" id="UP000053433">
    <property type="component" value="Unassembled WGS sequence"/>
</dbReference>
<feature type="transmembrane region" description="Helical" evidence="9">
    <location>
        <begin position="63"/>
        <end position="81"/>
    </location>
</feature>
<evidence type="ECO:0000259" key="11">
    <source>
        <dbReference type="PROSITE" id="PS50929"/>
    </source>
</evidence>
<dbReference type="Gene3D" id="1.20.1560.10">
    <property type="entry name" value="ABC transporter type 1, transmembrane domain"/>
    <property type="match status" value="1"/>
</dbReference>
<feature type="transmembrane region" description="Helical" evidence="9">
    <location>
        <begin position="251"/>
        <end position="275"/>
    </location>
</feature>
<evidence type="ECO:0000313" key="17">
    <source>
        <dbReference type="Proteomes" id="UP000449193"/>
    </source>
</evidence>
<comment type="subcellular location">
    <subcellularLocation>
        <location evidence="1">Cell membrane</location>
        <topology evidence="1">Multi-pass membrane protein</topology>
    </subcellularLocation>
</comment>
<dbReference type="SUPFAM" id="SSF52540">
    <property type="entry name" value="P-loop containing nucleoside triphosphate hydrolases"/>
    <property type="match status" value="1"/>
</dbReference>
<dbReference type="GO" id="GO:0005524">
    <property type="term" value="F:ATP binding"/>
    <property type="evidence" value="ECO:0007669"/>
    <property type="project" value="UniProtKB-KW"/>
</dbReference>
<evidence type="ECO:0000256" key="3">
    <source>
        <dbReference type="ARBA" id="ARBA00022475"/>
    </source>
</evidence>
<evidence type="ECO:0000313" key="16">
    <source>
        <dbReference type="Proteomes" id="UP000431913"/>
    </source>
</evidence>
<evidence type="ECO:0000259" key="10">
    <source>
        <dbReference type="PROSITE" id="PS50893"/>
    </source>
</evidence>
<organism evidence="12 15">
    <name type="scientific">Ruthenibacterium lactatiformans</name>
    <dbReference type="NCBI Taxonomy" id="1550024"/>
    <lineage>
        <taxon>Bacteria</taxon>
        <taxon>Bacillati</taxon>
        <taxon>Bacillota</taxon>
        <taxon>Clostridia</taxon>
        <taxon>Eubacteriales</taxon>
        <taxon>Oscillospiraceae</taxon>
        <taxon>Ruthenibacterium</taxon>
    </lineage>
</organism>
<dbReference type="RefSeq" id="WP_050005409.1">
    <property type="nucleotide sequence ID" value="NZ_CAUBPW010000005.1"/>
</dbReference>
<dbReference type="Proteomes" id="UP000449193">
    <property type="component" value="Unassembled WGS sequence"/>
</dbReference>
<proteinExistence type="predicted"/>
<keyword evidence="3" id="KW-1003">Cell membrane</keyword>
<sequence length="599" mass="66446">MQQLQWLSGCMKDKRKWFWLAMALAVVSAGLCVVFPFITQQITDRVLVGQTLPDGSVQRQTQLLVPLVCVMIGAQLLRSCVRYGMTASLEYVSQNVQQDIRRHLYDNLCTQDAGFYTRYRTGDLMTRLTGDLDMVRHTVCWISYNAVESTCLFLFSMTYLFSVNAALTLLLLAVAPVILACSFLFSRTVYPLYASLREKLSRMNSVAQENIAGNKTVRAFVREAYENEKFENCNEEYRQANLKANFHWLKFFPYIEGCAQLMGLLSVLFGGLFIIQGKMTAGDLAAFSLMSWGLSEPMRALGTYLNDFQRFLTSAAKVIEIYFARTRIENPEHGRTEGECRGSVEFRGVTVAYPHNSAPTLKDVSFSVTQGQTLAILGATGSGKTTLVDAVTRMLDVSGGTVLVDGVDVRLWDLQALRRRIGMATQRVQLYSDTVSSNIAYSAPDDISEDDVALYARLAAADFICSLPEGFDTIIGEQGTGLSGGQKQRIALARALAKQPEILILDDTTSAVDLETEKQLRKNLQELPYPCTKIIVAQRISAVRSADQILVLQDGRIAQRGTHEQLAACEGYYRDICLLQGVQGMPDAPAANAPAKEVR</sequence>
<reference evidence="14 17" key="2">
    <citation type="journal article" date="2019" name="Nat. Med.">
        <title>A library of human gut bacterial isolates paired with longitudinal multiomics data enables mechanistic microbiome research.</title>
        <authorList>
            <person name="Poyet M."/>
            <person name="Groussin M."/>
            <person name="Gibbons S.M."/>
            <person name="Avila-Pacheco J."/>
            <person name="Jiang X."/>
            <person name="Kearney S.M."/>
            <person name="Perrotta A.R."/>
            <person name="Berdy B."/>
            <person name="Zhao S."/>
            <person name="Lieberman T.D."/>
            <person name="Swanson P.K."/>
            <person name="Smith M."/>
            <person name="Roesemann S."/>
            <person name="Alexander J.E."/>
            <person name="Rich S.A."/>
            <person name="Livny J."/>
            <person name="Vlamakis H."/>
            <person name="Clish C."/>
            <person name="Bullock K."/>
            <person name="Deik A."/>
            <person name="Scott J."/>
            <person name="Pierce K.A."/>
            <person name="Xavier R.J."/>
            <person name="Alm E.J."/>
        </authorList>
    </citation>
    <scope>NUCLEOTIDE SEQUENCE [LARGE SCALE GENOMIC DNA]</scope>
    <source>
        <strain evidence="14 17">BIOML-A7</strain>
    </source>
</reference>
<dbReference type="PROSITE" id="PS00211">
    <property type="entry name" value="ABC_TRANSPORTER_1"/>
    <property type="match status" value="1"/>
</dbReference>
<reference evidence="12 15" key="1">
    <citation type="submission" date="2015-10" db="EMBL/GenBank/DDBJ databases">
        <title>A novel member of the family Ruminococcaceae isolated from human faeces.</title>
        <authorList>
            <person name="Shkoporov A.N."/>
            <person name="Chaplin A.V."/>
            <person name="Motuzova O.V."/>
            <person name="Kafarskaia L.I."/>
            <person name="Efimov B.A."/>
        </authorList>
    </citation>
    <scope>NUCLEOTIDE SEQUENCE [LARGE SCALE GENOMIC DNA]</scope>
    <source>
        <strain evidence="12 15">668</strain>
    </source>
</reference>
<evidence type="ECO:0000256" key="8">
    <source>
        <dbReference type="ARBA" id="ARBA00023136"/>
    </source>
</evidence>
<evidence type="ECO:0000256" key="1">
    <source>
        <dbReference type="ARBA" id="ARBA00004651"/>
    </source>
</evidence>
<evidence type="ECO:0000256" key="6">
    <source>
        <dbReference type="ARBA" id="ARBA00022840"/>
    </source>
</evidence>
<dbReference type="CDD" id="cd18542">
    <property type="entry name" value="ABC_6TM_YknU_like"/>
    <property type="match status" value="1"/>
</dbReference>
<keyword evidence="6 13" id="KW-0067">ATP-binding</keyword>